<feature type="transmembrane region" description="Helical" evidence="2">
    <location>
        <begin position="70"/>
        <end position="88"/>
    </location>
</feature>
<accession>A0A7W3LQY0</accession>
<comment type="caution">
    <text evidence="3">The sequence shown here is derived from an EMBL/GenBank/DDBJ whole genome shotgun (WGS) entry which is preliminary data.</text>
</comment>
<dbReference type="AlphaFoldDB" id="A0A7W3LQY0"/>
<dbReference type="EMBL" id="JACJIA010000005">
    <property type="protein sequence ID" value="MBA8952668.1"/>
    <property type="molecule type" value="Genomic_DNA"/>
</dbReference>
<gene>
    <name evidence="3" type="ORF">HNR61_004314</name>
</gene>
<feature type="region of interest" description="Disordered" evidence="1">
    <location>
        <begin position="1"/>
        <end position="25"/>
    </location>
</feature>
<evidence type="ECO:0000256" key="1">
    <source>
        <dbReference type="SAM" id="MobiDB-lite"/>
    </source>
</evidence>
<keyword evidence="2" id="KW-1133">Transmembrane helix</keyword>
<evidence type="ECO:0000313" key="3">
    <source>
        <dbReference type="EMBL" id="MBA8952668.1"/>
    </source>
</evidence>
<reference evidence="3 4" key="1">
    <citation type="submission" date="2020-08" db="EMBL/GenBank/DDBJ databases">
        <title>Genomic Encyclopedia of Type Strains, Phase IV (KMG-IV): sequencing the most valuable type-strain genomes for metagenomic binning, comparative biology and taxonomic classification.</title>
        <authorList>
            <person name="Goeker M."/>
        </authorList>
    </citation>
    <scope>NUCLEOTIDE SEQUENCE [LARGE SCALE GENOMIC DNA]</scope>
    <source>
        <strain evidence="3 4">DSM 44197</strain>
    </source>
</reference>
<sequence>MTSLPDDPLIIGAGQTRVPPDEHRTVTDRRVPRRVPAVLGVAITGWVPRLVLQRESLVAAVLGAGPDARFAAIGVMITTALTIFPLGLGRP</sequence>
<organism evidence="3 4">
    <name type="scientific">Actinomadura namibiensis</name>
    <dbReference type="NCBI Taxonomy" id="182080"/>
    <lineage>
        <taxon>Bacteria</taxon>
        <taxon>Bacillati</taxon>
        <taxon>Actinomycetota</taxon>
        <taxon>Actinomycetes</taxon>
        <taxon>Streptosporangiales</taxon>
        <taxon>Thermomonosporaceae</taxon>
        <taxon>Actinomadura</taxon>
    </lineage>
</organism>
<name>A0A7W3LQY0_ACTNM</name>
<protein>
    <submittedName>
        <fullName evidence="3">Uncharacterized protein</fullName>
    </submittedName>
</protein>
<keyword evidence="4" id="KW-1185">Reference proteome</keyword>
<dbReference type="Proteomes" id="UP000572680">
    <property type="component" value="Unassembled WGS sequence"/>
</dbReference>
<evidence type="ECO:0000256" key="2">
    <source>
        <dbReference type="SAM" id="Phobius"/>
    </source>
</evidence>
<proteinExistence type="predicted"/>
<keyword evidence="2" id="KW-0812">Transmembrane</keyword>
<evidence type="ECO:0000313" key="4">
    <source>
        <dbReference type="Proteomes" id="UP000572680"/>
    </source>
</evidence>
<keyword evidence="2" id="KW-0472">Membrane</keyword>
<dbReference type="RefSeq" id="WP_182844925.1">
    <property type="nucleotide sequence ID" value="NZ_BAAALP010000005.1"/>
</dbReference>